<dbReference type="AlphaFoldDB" id="A0A7W9STX9"/>
<dbReference type="EMBL" id="JACHGW010000004">
    <property type="protein sequence ID" value="MBB6052782.1"/>
    <property type="molecule type" value="Genomic_DNA"/>
</dbReference>
<evidence type="ECO:0000313" key="1">
    <source>
        <dbReference type="EMBL" id="MBB6052782.1"/>
    </source>
</evidence>
<name>A0A7W9STX9_ARMRO</name>
<evidence type="ECO:0000313" key="2">
    <source>
        <dbReference type="Proteomes" id="UP000520814"/>
    </source>
</evidence>
<dbReference type="RefSeq" id="WP_184202404.1">
    <property type="nucleotide sequence ID" value="NZ_JACHGW010000004.1"/>
</dbReference>
<keyword evidence="2" id="KW-1185">Reference proteome</keyword>
<comment type="caution">
    <text evidence="1">The sequence shown here is derived from an EMBL/GenBank/DDBJ whole genome shotgun (WGS) entry which is preliminary data.</text>
</comment>
<sequence length="159" mass="17874">MLFTPDDPEFAALEARFRWFEHVLLASWNEIETPDTLPDTLHWLGLLPDGTELDIEDVECSLAYQSDSGYTATVWDASGVEDDLPWAVFLVDDLGARFLPEYSLFDGEDELPESALEDVLAKAERELPDRLLAGEFDRSGEPLPIPGWLTSPVFIEEEA</sequence>
<dbReference type="Proteomes" id="UP000520814">
    <property type="component" value="Unassembled WGS sequence"/>
</dbReference>
<accession>A0A7W9STX9</accession>
<organism evidence="1 2">
    <name type="scientific">Armatimonas rosea</name>
    <dbReference type="NCBI Taxonomy" id="685828"/>
    <lineage>
        <taxon>Bacteria</taxon>
        <taxon>Bacillati</taxon>
        <taxon>Armatimonadota</taxon>
        <taxon>Armatimonadia</taxon>
        <taxon>Armatimonadales</taxon>
        <taxon>Armatimonadaceae</taxon>
        <taxon>Armatimonas</taxon>
    </lineage>
</organism>
<reference evidence="1 2" key="1">
    <citation type="submission" date="2020-08" db="EMBL/GenBank/DDBJ databases">
        <title>Genomic Encyclopedia of Type Strains, Phase IV (KMG-IV): sequencing the most valuable type-strain genomes for metagenomic binning, comparative biology and taxonomic classification.</title>
        <authorList>
            <person name="Goeker M."/>
        </authorList>
    </citation>
    <scope>NUCLEOTIDE SEQUENCE [LARGE SCALE GENOMIC DNA]</scope>
    <source>
        <strain evidence="1 2">DSM 23562</strain>
    </source>
</reference>
<gene>
    <name evidence="1" type="ORF">HNQ39_004603</name>
</gene>
<protein>
    <submittedName>
        <fullName evidence="1">Uncharacterized protein</fullName>
    </submittedName>
</protein>
<proteinExistence type="predicted"/>